<evidence type="ECO:0000313" key="2">
    <source>
        <dbReference type="EMBL" id="PKZ29852.1"/>
    </source>
</evidence>
<protein>
    <recommendedName>
        <fullName evidence="4">3-isopropylmalate dehydratase small subunit</fullName>
    </recommendedName>
</protein>
<proteinExistence type="predicted"/>
<keyword evidence="1" id="KW-0812">Transmembrane</keyword>
<gene>
    <name evidence="2" type="ORF">CYJ41_02880</name>
</gene>
<accession>A0A2I1NBW1</accession>
<reference evidence="2 3" key="1">
    <citation type="submission" date="2017-12" db="EMBL/GenBank/DDBJ databases">
        <title>Phylogenetic diversity of female urinary microbiome.</title>
        <authorList>
            <person name="Thomas-White K."/>
            <person name="Wolfe A.J."/>
        </authorList>
    </citation>
    <scope>NUCLEOTIDE SEQUENCE [LARGE SCALE GENOMIC DNA]</scope>
    <source>
        <strain evidence="2 3">UMB0112</strain>
    </source>
</reference>
<dbReference type="AlphaFoldDB" id="A0A2I1NBW1"/>
<name>A0A2I1NBW1_9BACT</name>
<evidence type="ECO:0000256" key="1">
    <source>
        <dbReference type="SAM" id="Phobius"/>
    </source>
</evidence>
<organism evidence="2 3">
    <name type="scientific">Campylobacter ureolyticus</name>
    <dbReference type="NCBI Taxonomy" id="827"/>
    <lineage>
        <taxon>Bacteria</taxon>
        <taxon>Pseudomonadati</taxon>
        <taxon>Campylobacterota</taxon>
        <taxon>Epsilonproteobacteria</taxon>
        <taxon>Campylobacterales</taxon>
        <taxon>Campylobacteraceae</taxon>
        <taxon>Campylobacter</taxon>
    </lineage>
</organism>
<evidence type="ECO:0000313" key="3">
    <source>
        <dbReference type="Proteomes" id="UP000234639"/>
    </source>
</evidence>
<dbReference type="Proteomes" id="UP000234639">
    <property type="component" value="Unassembled WGS sequence"/>
</dbReference>
<dbReference type="RefSeq" id="WP_016647404.1">
    <property type="nucleotide sequence ID" value="NZ_JAPXGN010000004.1"/>
</dbReference>
<dbReference type="EMBL" id="PKHU01000002">
    <property type="protein sequence ID" value="PKZ29852.1"/>
    <property type="molecule type" value="Genomic_DNA"/>
</dbReference>
<sequence>MPFLHIVSIVVLITLQGLIICITRFLNLEKNYSFIFKSCKNLAIAFFITFGVTVLTGFLLSQNGDFKFSDPMIESVINTKYAIAFLLLCNFSYIIYRFFLAKECYKKAEYDEMNEHLIIAVNYFIVLDIVLLLISTYLGVVIVSFK</sequence>
<keyword evidence="1" id="KW-1133">Transmembrane helix</keyword>
<keyword evidence="1" id="KW-0472">Membrane</keyword>
<feature type="transmembrane region" description="Helical" evidence="1">
    <location>
        <begin position="6"/>
        <end position="27"/>
    </location>
</feature>
<comment type="caution">
    <text evidence="2">The sequence shown here is derived from an EMBL/GenBank/DDBJ whole genome shotgun (WGS) entry which is preliminary data.</text>
</comment>
<feature type="transmembrane region" description="Helical" evidence="1">
    <location>
        <begin position="81"/>
        <end position="100"/>
    </location>
</feature>
<feature type="transmembrane region" description="Helical" evidence="1">
    <location>
        <begin position="39"/>
        <end position="61"/>
    </location>
</feature>
<feature type="transmembrane region" description="Helical" evidence="1">
    <location>
        <begin position="121"/>
        <end position="145"/>
    </location>
</feature>
<evidence type="ECO:0008006" key="4">
    <source>
        <dbReference type="Google" id="ProtNLM"/>
    </source>
</evidence>